<dbReference type="InterPro" id="IPR014238">
    <property type="entry name" value="Spore_YlmC/YmxH"/>
</dbReference>
<sequence>MPCRMGELRQKEVINVRDGGRLGFVCDVEIDTHTAQVTALVVYGRSRLFGLLGREPDTVIPWRDIEMIGGDIVLVKCDAPPQSESLFMKLWKKLTG</sequence>
<proteinExistence type="predicted"/>
<evidence type="ECO:0000313" key="3">
    <source>
        <dbReference type="EMBL" id="QQR31648.1"/>
    </source>
</evidence>
<reference evidence="3 5" key="3">
    <citation type="submission" date="2020-11" db="EMBL/GenBank/DDBJ databases">
        <title>Closed and high quality bacterial genomes of the OMM12 community.</title>
        <authorList>
            <person name="Marbouty M."/>
            <person name="Lamy-Besnier Q."/>
            <person name="Debarbieux L."/>
            <person name="Koszul R."/>
        </authorList>
    </citation>
    <scope>NUCLEOTIDE SEQUENCE [LARGE SCALE GENOMIC DNA]</scope>
    <source>
        <strain evidence="3 5">KB18</strain>
    </source>
</reference>
<organism evidence="3 5">
    <name type="scientific">Acutalibacter muris</name>
    <dbReference type="NCBI Taxonomy" id="1796620"/>
    <lineage>
        <taxon>Bacteria</taxon>
        <taxon>Bacillati</taxon>
        <taxon>Bacillota</taxon>
        <taxon>Clostridia</taxon>
        <taxon>Eubacteriales</taxon>
        <taxon>Acutalibacteraceae</taxon>
        <taxon>Acutalibacter</taxon>
    </lineage>
</organism>
<evidence type="ECO:0000313" key="5">
    <source>
        <dbReference type="Proteomes" id="UP000596035"/>
    </source>
</evidence>
<evidence type="ECO:0000259" key="1">
    <source>
        <dbReference type="Pfam" id="PF05239"/>
    </source>
</evidence>
<evidence type="ECO:0000313" key="4">
    <source>
        <dbReference type="Proteomes" id="UP000196710"/>
    </source>
</evidence>
<dbReference type="Proteomes" id="UP000596035">
    <property type="component" value="Chromosome"/>
</dbReference>
<dbReference type="KEGG" id="amur:ADH66_17920"/>
<evidence type="ECO:0000313" key="2">
    <source>
        <dbReference type="EMBL" id="ASB42365.1"/>
    </source>
</evidence>
<dbReference type="RefSeq" id="WP_066537973.1">
    <property type="nucleotide sequence ID" value="NZ_CAPVCI010000008.1"/>
</dbReference>
<dbReference type="InterPro" id="IPR027275">
    <property type="entry name" value="PRC-brl_dom"/>
</dbReference>
<reference evidence="4" key="2">
    <citation type="submission" date="2017-05" db="EMBL/GenBank/DDBJ databases">
        <title>Improved OligoMM genomes.</title>
        <authorList>
            <person name="Garzetti D."/>
        </authorList>
    </citation>
    <scope>NUCLEOTIDE SEQUENCE [LARGE SCALE GENOMIC DNA]</scope>
    <source>
        <strain evidence="4">KB18</strain>
    </source>
</reference>
<name>A0A1Z2XV94_9FIRM</name>
<gene>
    <name evidence="2" type="ORF">ADH66_17920</name>
    <name evidence="3" type="ORF">I5Q82_08330</name>
</gene>
<dbReference type="EMBL" id="CP065321">
    <property type="protein sequence ID" value="QQR31648.1"/>
    <property type="molecule type" value="Genomic_DNA"/>
</dbReference>
<dbReference type="SUPFAM" id="SSF50346">
    <property type="entry name" value="PRC-barrel domain"/>
    <property type="match status" value="1"/>
</dbReference>
<dbReference type="InterPro" id="IPR011033">
    <property type="entry name" value="PRC_barrel-like_sf"/>
</dbReference>
<keyword evidence="4" id="KW-1185">Reference proteome</keyword>
<dbReference type="Gene3D" id="2.30.30.240">
    <property type="entry name" value="PRC-barrel domain"/>
    <property type="match status" value="1"/>
</dbReference>
<protein>
    <submittedName>
        <fullName evidence="3">YlmC/YmxH family sporulation protein</fullName>
    </submittedName>
</protein>
<feature type="domain" description="PRC-barrel" evidence="1">
    <location>
        <begin position="7"/>
        <end position="76"/>
    </location>
</feature>
<reference evidence="2" key="1">
    <citation type="journal article" date="2017" name="Genome Announc.">
        <title>High-Quality Whole-Genome Sequences of the Oligo-Mouse-Microbiota Bacterial Community.</title>
        <authorList>
            <person name="Garzetti D."/>
            <person name="Brugiroux S."/>
            <person name="Bunk B."/>
            <person name="Pukall R."/>
            <person name="McCoy K.D."/>
            <person name="Macpherson A.J."/>
            <person name="Stecher B."/>
        </authorList>
    </citation>
    <scope>NUCLEOTIDE SEQUENCE</scope>
    <source>
        <strain evidence="2">KB18</strain>
    </source>
</reference>
<accession>A0A1Z2XV94</accession>
<dbReference type="PANTHER" id="PTHR40061">
    <property type="entry name" value="SPORULATION PROTEIN YLMC-RELATED"/>
    <property type="match status" value="1"/>
</dbReference>
<dbReference type="Pfam" id="PF05239">
    <property type="entry name" value="PRC"/>
    <property type="match status" value="1"/>
</dbReference>
<dbReference type="PANTHER" id="PTHR40061:SF1">
    <property type="entry name" value="SPORULATION PROTEIN YLMC-RELATED"/>
    <property type="match status" value="1"/>
</dbReference>
<dbReference type="Proteomes" id="UP000196710">
    <property type="component" value="Chromosome"/>
</dbReference>
<dbReference type="EMBL" id="CP021422">
    <property type="protein sequence ID" value="ASB42365.1"/>
    <property type="molecule type" value="Genomic_DNA"/>
</dbReference>
<dbReference type="AlphaFoldDB" id="A0A1Z2XV94"/>
<dbReference type="NCBIfam" id="TIGR02888">
    <property type="entry name" value="spore_YlmC_YmxH"/>
    <property type="match status" value="1"/>
</dbReference>